<reference evidence="2 3" key="1">
    <citation type="submission" date="2021-06" db="EMBL/GenBank/DDBJ databases">
        <title>Caerostris darwini draft genome.</title>
        <authorList>
            <person name="Kono N."/>
            <person name="Arakawa K."/>
        </authorList>
    </citation>
    <scope>NUCLEOTIDE SEQUENCE [LARGE SCALE GENOMIC DNA]</scope>
</reference>
<accession>A0AAV4PL15</accession>
<sequence length="226" mass="26753">MVKRKVKFLRDSGKQRVCNEEESSFSLVEEKENVNKGGMPKRKPTESERIESKRRKIVVMRLYRKSDNVKAHDHERKRKARSKPETRARQNVFQRERRALKRQQAINPHDDNIKHTKCVQTPSLYSPSCSCPLKDTFNSSSSVTPSCSHCFMNNTHSDLNDYSQEKQWLKVKERFFKSIADGSTHRCYCCDRLYMKKKFSKLFESRLACSWLYERTNCHNFLCRLG</sequence>
<name>A0AAV4PL15_9ARAC</name>
<gene>
    <name evidence="2" type="ORF">CDAR_200041</name>
</gene>
<comment type="caution">
    <text evidence="2">The sequence shown here is derived from an EMBL/GenBank/DDBJ whole genome shotgun (WGS) entry which is preliminary data.</text>
</comment>
<evidence type="ECO:0000313" key="3">
    <source>
        <dbReference type="Proteomes" id="UP001054837"/>
    </source>
</evidence>
<dbReference type="AlphaFoldDB" id="A0AAV4PL15"/>
<evidence type="ECO:0000313" key="2">
    <source>
        <dbReference type="EMBL" id="GIX98077.1"/>
    </source>
</evidence>
<keyword evidence="3" id="KW-1185">Reference proteome</keyword>
<organism evidence="2 3">
    <name type="scientific">Caerostris darwini</name>
    <dbReference type="NCBI Taxonomy" id="1538125"/>
    <lineage>
        <taxon>Eukaryota</taxon>
        <taxon>Metazoa</taxon>
        <taxon>Ecdysozoa</taxon>
        <taxon>Arthropoda</taxon>
        <taxon>Chelicerata</taxon>
        <taxon>Arachnida</taxon>
        <taxon>Araneae</taxon>
        <taxon>Araneomorphae</taxon>
        <taxon>Entelegynae</taxon>
        <taxon>Araneoidea</taxon>
        <taxon>Araneidae</taxon>
        <taxon>Caerostris</taxon>
    </lineage>
</organism>
<protein>
    <submittedName>
        <fullName evidence="2">Uncharacterized protein</fullName>
    </submittedName>
</protein>
<dbReference type="Proteomes" id="UP001054837">
    <property type="component" value="Unassembled WGS sequence"/>
</dbReference>
<dbReference type="EMBL" id="BPLQ01003107">
    <property type="protein sequence ID" value="GIX98077.1"/>
    <property type="molecule type" value="Genomic_DNA"/>
</dbReference>
<evidence type="ECO:0000256" key="1">
    <source>
        <dbReference type="SAM" id="MobiDB-lite"/>
    </source>
</evidence>
<feature type="region of interest" description="Disordered" evidence="1">
    <location>
        <begin position="31"/>
        <end position="50"/>
    </location>
</feature>
<feature type="region of interest" description="Disordered" evidence="1">
    <location>
        <begin position="66"/>
        <end position="90"/>
    </location>
</feature>
<proteinExistence type="predicted"/>